<accession>A0AAV4QIS3</accession>
<dbReference type="AlphaFoldDB" id="A0AAV4QIS3"/>
<name>A0AAV4QIS3_CAEEX</name>
<reference evidence="1 2" key="1">
    <citation type="submission" date="2021-06" db="EMBL/GenBank/DDBJ databases">
        <title>Caerostris extrusa draft genome.</title>
        <authorList>
            <person name="Kono N."/>
            <person name="Arakawa K."/>
        </authorList>
    </citation>
    <scope>NUCLEOTIDE SEQUENCE [LARGE SCALE GENOMIC DNA]</scope>
</reference>
<protein>
    <submittedName>
        <fullName evidence="1">Uncharacterized protein</fullName>
    </submittedName>
</protein>
<proteinExistence type="predicted"/>
<keyword evidence="2" id="KW-1185">Reference proteome</keyword>
<sequence>LFLFDLDCSVDSDVFFLNISSIIFNIEQSSK</sequence>
<evidence type="ECO:0000313" key="1">
    <source>
        <dbReference type="EMBL" id="GIY08112.1"/>
    </source>
</evidence>
<organism evidence="1 2">
    <name type="scientific">Caerostris extrusa</name>
    <name type="common">Bark spider</name>
    <name type="synonym">Caerostris bankana</name>
    <dbReference type="NCBI Taxonomy" id="172846"/>
    <lineage>
        <taxon>Eukaryota</taxon>
        <taxon>Metazoa</taxon>
        <taxon>Ecdysozoa</taxon>
        <taxon>Arthropoda</taxon>
        <taxon>Chelicerata</taxon>
        <taxon>Arachnida</taxon>
        <taxon>Araneae</taxon>
        <taxon>Araneomorphae</taxon>
        <taxon>Entelegynae</taxon>
        <taxon>Araneoidea</taxon>
        <taxon>Araneidae</taxon>
        <taxon>Caerostris</taxon>
    </lineage>
</organism>
<gene>
    <name evidence="1" type="ORF">CEXT_82331</name>
</gene>
<dbReference type="Proteomes" id="UP001054945">
    <property type="component" value="Unassembled WGS sequence"/>
</dbReference>
<comment type="caution">
    <text evidence="1">The sequence shown here is derived from an EMBL/GenBank/DDBJ whole genome shotgun (WGS) entry which is preliminary data.</text>
</comment>
<dbReference type="EMBL" id="BPLR01006203">
    <property type="protein sequence ID" value="GIY08112.1"/>
    <property type="molecule type" value="Genomic_DNA"/>
</dbReference>
<feature type="non-terminal residue" evidence="1">
    <location>
        <position position="1"/>
    </location>
</feature>
<evidence type="ECO:0000313" key="2">
    <source>
        <dbReference type="Proteomes" id="UP001054945"/>
    </source>
</evidence>